<protein>
    <submittedName>
        <fullName evidence="2">Reverse transcriptase-like protein</fullName>
    </submittedName>
</protein>
<feature type="domain" description="RNase H type-1" evidence="1">
    <location>
        <begin position="69"/>
        <end position="206"/>
    </location>
</feature>
<keyword evidence="2" id="KW-0695">RNA-directed DNA polymerase</keyword>
<dbReference type="KEGG" id="uth:DKZ56_09990"/>
<dbReference type="Gene3D" id="3.30.420.10">
    <property type="entry name" value="Ribonuclease H-like superfamily/Ribonuclease H"/>
    <property type="match status" value="1"/>
</dbReference>
<dbReference type="CDD" id="cd09279">
    <property type="entry name" value="RNase_HI_like"/>
    <property type="match status" value="1"/>
</dbReference>
<gene>
    <name evidence="2" type="ORF">DKZ56_09990</name>
</gene>
<keyword evidence="2" id="KW-0808">Transferase</keyword>
<evidence type="ECO:0000313" key="3">
    <source>
        <dbReference type="Proteomes" id="UP000291151"/>
    </source>
</evidence>
<sequence>MRIIIEWIYDYKDVETTFRSDELPPAHALAISEELRKTGRAKNITLIDEHDSTWTVKELKKYLTEMETEPTNICVYFDGGFNRESRMAGLGCVIYFEQNGKRFRRRKNLLVNGLASNNEAEYAALHFSIQELESLGVHHQTVHFMGDSQVVINQISGEWPVYEKELSNWADKIDESLNQLGIKPVFELVGRKQNEEADRLATQALHDIEIDGKIELKE</sequence>
<reference evidence="2 3" key="1">
    <citation type="submission" date="2019-02" db="EMBL/GenBank/DDBJ databases">
        <title>Ureibacillus thermophilus.</title>
        <authorList>
            <person name="Sunny J.S."/>
            <person name="Natarajan A."/>
            <person name="Saleena L.M."/>
        </authorList>
    </citation>
    <scope>NUCLEOTIDE SEQUENCE [LARGE SCALE GENOMIC DNA]</scope>
    <source>
        <strain evidence="2 3">LM102</strain>
    </source>
</reference>
<organism evidence="2 3">
    <name type="scientific">Ureibacillus thermophilus</name>
    <dbReference type="NCBI Taxonomy" id="367743"/>
    <lineage>
        <taxon>Bacteria</taxon>
        <taxon>Bacillati</taxon>
        <taxon>Bacillota</taxon>
        <taxon>Bacilli</taxon>
        <taxon>Bacillales</taxon>
        <taxon>Caryophanaceae</taxon>
        <taxon>Ureibacillus</taxon>
    </lineage>
</organism>
<dbReference type="GO" id="GO:0003676">
    <property type="term" value="F:nucleic acid binding"/>
    <property type="evidence" value="ECO:0007669"/>
    <property type="project" value="InterPro"/>
</dbReference>
<dbReference type="PANTHER" id="PTHR46387:SF2">
    <property type="entry name" value="RIBONUCLEASE HI"/>
    <property type="match status" value="1"/>
</dbReference>
<proteinExistence type="predicted"/>
<dbReference type="PROSITE" id="PS50879">
    <property type="entry name" value="RNASE_H_1"/>
    <property type="match status" value="1"/>
</dbReference>
<dbReference type="GO" id="GO:0004523">
    <property type="term" value="F:RNA-DNA hybrid ribonuclease activity"/>
    <property type="evidence" value="ECO:0007669"/>
    <property type="project" value="InterPro"/>
</dbReference>
<dbReference type="NCBIfam" id="NF005822">
    <property type="entry name" value="PRK07708.1"/>
    <property type="match status" value="1"/>
</dbReference>
<dbReference type="RefSeq" id="WP_208649852.1">
    <property type="nucleotide sequence ID" value="NZ_CP036528.1"/>
</dbReference>
<dbReference type="Proteomes" id="UP000291151">
    <property type="component" value="Chromosome"/>
</dbReference>
<dbReference type="AlphaFoldDB" id="A0A4P6UST9"/>
<dbReference type="EMBL" id="CP036528">
    <property type="protein sequence ID" value="QBK26164.1"/>
    <property type="molecule type" value="Genomic_DNA"/>
</dbReference>
<dbReference type="Pfam" id="PF13456">
    <property type="entry name" value="RVT_3"/>
    <property type="match status" value="1"/>
</dbReference>
<dbReference type="PANTHER" id="PTHR46387">
    <property type="entry name" value="POLYNUCLEOTIDYL TRANSFERASE, RIBONUCLEASE H-LIKE SUPERFAMILY PROTEIN"/>
    <property type="match status" value="1"/>
</dbReference>
<dbReference type="InterPro" id="IPR012337">
    <property type="entry name" value="RNaseH-like_sf"/>
</dbReference>
<evidence type="ECO:0000259" key="1">
    <source>
        <dbReference type="PROSITE" id="PS50879"/>
    </source>
</evidence>
<name>A0A4P6UST9_9BACL</name>
<evidence type="ECO:0000313" key="2">
    <source>
        <dbReference type="EMBL" id="QBK26164.1"/>
    </source>
</evidence>
<keyword evidence="2" id="KW-0548">Nucleotidyltransferase</keyword>
<dbReference type="InterPro" id="IPR002156">
    <property type="entry name" value="RNaseH_domain"/>
</dbReference>
<dbReference type="GO" id="GO:0003964">
    <property type="term" value="F:RNA-directed DNA polymerase activity"/>
    <property type="evidence" value="ECO:0007669"/>
    <property type="project" value="UniProtKB-KW"/>
</dbReference>
<dbReference type="SUPFAM" id="SSF53098">
    <property type="entry name" value="Ribonuclease H-like"/>
    <property type="match status" value="1"/>
</dbReference>
<accession>A0A4P6UST9</accession>
<dbReference type="InterPro" id="IPR036397">
    <property type="entry name" value="RNaseH_sf"/>
</dbReference>
<keyword evidence="3" id="KW-1185">Reference proteome</keyword>